<dbReference type="AlphaFoldDB" id="A0A919LC64"/>
<dbReference type="EMBL" id="BNEE01000006">
    <property type="protein sequence ID" value="GHI89133.1"/>
    <property type="molecule type" value="Genomic_DNA"/>
</dbReference>
<gene>
    <name evidence="2" type="ORF">Sxan_64970</name>
</gene>
<reference evidence="2" key="1">
    <citation type="submission" date="2020-09" db="EMBL/GenBank/DDBJ databases">
        <title>Whole genome shotgun sequence of Streptomyces xanthophaeus NBRC 12829.</title>
        <authorList>
            <person name="Komaki H."/>
            <person name="Tamura T."/>
        </authorList>
    </citation>
    <scope>NUCLEOTIDE SEQUENCE</scope>
    <source>
        <strain evidence="2">NBRC 12829</strain>
    </source>
</reference>
<keyword evidence="3" id="KW-1185">Reference proteome</keyword>
<accession>A0A919LC64</accession>
<proteinExistence type="predicted"/>
<name>A0A919LC64_9ACTN</name>
<comment type="caution">
    <text evidence="2">The sequence shown here is derived from an EMBL/GenBank/DDBJ whole genome shotgun (WGS) entry which is preliminary data.</text>
</comment>
<protein>
    <submittedName>
        <fullName evidence="2">Uncharacterized protein</fullName>
    </submittedName>
</protein>
<organism evidence="2 3">
    <name type="scientific">Streptomyces xanthophaeus</name>
    <dbReference type="NCBI Taxonomy" id="67385"/>
    <lineage>
        <taxon>Bacteria</taxon>
        <taxon>Bacillati</taxon>
        <taxon>Actinomycetota</taxon>
        <taxon>Actinomycetes</taxon>
        <taxon>Kitasatosporales</taxon>
        <taxon>Streptomycetaceae</taxon>
        <taxon>Streptomyces</taxon>
    </lineage>
</organism>
<feature type="region of interest" description="Disordered" evidence="1">
    <location>
        <begin position="1"/>
        <end position="58"/>
    </location>
</feature>
<evidence type="ECO:0000313" key="3">
    <source>
        <dbReference type="Proteomes" id="UP000600026"/>
    </source>
</evidence>
<evidence type="ECO:0000313" key="2">
    <source>
        <dbReference type="EMBL" id="GHI89133.1"/>
    </source>
</evidence>
<dbReference type="RefSeq" id="WP_157853058.1">
    <property type="nucleotide sequence ID" value="NZ_BNEE01000006.1"/>
</dbReference>
<evidence type="ECO:0000256" key="1">
    <source>
        <dbReference type="SAM" id="MobiDB-lite"/>
    </source>
</evidence>
<feature type="compositionally biased region" description="Basic and acidic residues" evidence="1">
    <location>
        <begin position="1"/>
        <end position="28"/>
    </location>
</feature>
<dbReference type="Proteomes" id="UP000600026">
    <property type="component" value="Unassembled WGS sequence"/>
</dbReference>
<sequence length="58" mass="6558">MHHDDQTGDRTDTFRSPMHRMETYERPSARTPLRPHHTSGHSPEGEGCAGNDPAYRGL</sequence>